<accession>A0A511DX71</accession>
<sequence>MTQESEKIKKMEMWERRQEKLEERCLTDEEYVLQRYAFRGSIYLVEFGENIGVEISKKRPALVVSKNHFNKYSGNVIVVPLTKNLIKDDSKNLPKYPQHYFIYKSRYPFLDFDSCAECEQVRAISKMRVRKFLGNLSPHDVSIISKKLSKFIS</sequence>
<name>A0A511DX71_LENKE</name>
<comment type="caution">
    <text evidence="3">The sequence shown here is derived from an EMBL/GenBank/DDBJ whole genome shotgun (WGS) entry which is preliminary data.</text>
</comment>
<evidence type="ECO:0000256" key="1">
    <source>
        <dbReference type="ARBA" id="ARBA00007521"/>
    </source>
</evidence>
<dbReference type="PANTHER" id="PTHR33988">
    <property type="entry name" value="ENDORIBONUCLEASE MAZF-RELATED"/>
    <property type="match status" value="1"/>
</dbReference>
<dbReference type="InterPro" id="IPR011067">
    <property type="entry name" value="Plasmid_toxin/cell-grow_inhib"/>
</dbReference>
<organism evidence="3 4">
    <name type="scientific">Lentilactobacillus kefiri</name>
    <name type="common">Lactobacillus kefiri</name>
    <dbReference type="NCBI Taxonomy" id="33962"/>
    <lineage>
        <taxon>Bacteria</taxon>
        <taxon>Bacillati</taxon>
        <taxon>Bacillota</taxon>
        <taxon>Bacilli</taxon>
        <taxon>Lactobacillales</taxon>
        <taxon>Lactobacillaceae</taxon>
        <taxon>Lentilactobacillus</taxon>
    </lineage>
</organism>
<protein>
    <recommendedName>
        <fullName evidence="5">Type II toxin-antitoxin system PemK/MazF family toxin</fullName>
    </recommendedName>
</protein>
<gene>
    <name evidence="3" type="ORF">LKE01_22620</name>
</gene>
<dbReference type="RefSeq" id="WP_056982422.1">
    <property type="nucleotide sequence ID" value="NZ_BJVK01000061.1"/>
</dbReference>
<evidence type="ECO:0000313" key="3">
    <source>
        <dbReference type="EMBL" id="GEL29442.1"/>
    </source>
</evidence>
<keyword evidence="4" id="KW-1185">Reference proteome</keyword>
<dbReference type="EMBL" id="BJVK01000061">
    <property type="protein sequence ID" value="GEL29442.1"/>
    <property type="molecule type" value="Genomic_DNA"/>
</dbReference>
<dbReference type="Gene3D" id="2.30.30.110">
    <property type="match status" value="1"/>
</dbReference>
<keyword evidence="2" id="KW-1277">Toxin-antitoxin system</keyword>
<proteinExistence type="inferred from homology"/>
<dbReference type="GO" id="GO:0004521">
    <property type="term" value="F:RNA endonuclease activity"/>
    <property type="evidence" value="ECO:0007669"/>
    <property type="project" value="TreeGrafter"/>
</dbReference>
<dbReference type="InterPro" id="IPR003477">
    <property type="entry name" value="PemK-like"/>
</dbReference>
<dbReference type="AlphaFoldDB" id="A0A511DX71"/>
<dbReference type="SUPFAM" id="SSF50118">
    <property type="entry name" value="Cell growth inhibitor/plasmid maintenance toxic component"/>
    <property type="match status" value="1"/>
</dbReference>
<comment type="similarity">
    <text evidence="1">Belongs to the PemK/MazF family.</text>
</comment>
<evidence type="ECO:0000256" key="2">
    <source>
        <dbReference type="ARBA" id="ARBA00022649"/>
    </source>
</evidence>
<dbReference type="GO" id="GO:0003677">
    <property type="term" value="F:DNA binding"/>
    <property type="evidence" value="ECO:0007669"/>
    <property type="project" value="InterPro"/>
</dbReference>
<dbReference type="Proteomes" id="UP000321893">
    <property type="component" value="Unassembled WGS sequence"/>
</dbReference>
<dbReference type="GO" id="GO:0006402">
    <property type="term" value="P:mRNA catabolic process"/>
    <property type="evidence" value="ECO:0007669"/>
    <property type="project" value="TreeGrafter"/>
</dbReference>
<evidence type="ECO:0008006" key="5">
    <source>
        <dbReference type="Google" id="ProtNLM"/>
    </source>
</evidence>
<reference evidence="3" key="1">
    <citation type="submission" date="2019-07" db="EMBL/GenBank/DDBJ databases">
        <title>Whole genome shotgun sequence of Lactobacillus kefiri NBRC 15888.</title>
        <authorList>
            <person name="Hosoyama A."/>
            <person name="Uohara A."/>
            <person name="Ohji S."/>
            <person name="Ichikawa N."/>
        </authorList>
    </citation>
    <scope>NUCLEOTIDE SEQUENCE [LARGE SCALE GENOMIC DNA]</scope>
    <source>
        <strain evidence="3">NBRC 15888</strain>
    </source>
</reference>
<evidence type="ECO:0000313" key="4">
    <source>
        <dbReference type="Proteomes" id="UP000321893"/>
    </source>
</evidence>
<dbReference type="OrthoDB" id="9808744at2"/>
<dbReference type="Pfam" id="PF02452">
    <property type="entry name" value="PemK_toxin"/>
    <property type="match status" value="1"/>
</dbReference>
<dbReference type="GO" id="GO:0016075">
    <property type="term" value="P:rRNA catabolic process"/>
    <property type="evidence" value="ECO:0007669"/>
    <property type="project" value="TreeGrafter"/>
</dbReference>